<keyword evidence="3" id="KW-0540">Nuclease</keyword>
<dbReference type="PANTHER" id="PTHR41694">
    <property type="entry name" value="ENDOGENOUS RETROVIRUS GROUP K MEMBER POL PROTEIN"/>
    <property type="match status" value="1"/>
</dbReference>
<keyword evidence="2" id="KW-0548">Nucleotidyltransferase</keyword>
<evidence type="ECO:0000259" key="7">
    <source>
        <dbReference type="Pfam" id="PF06817"/>
    </source>
</evidence>
<dbReference type="InterPro" id="IPR010661">
    <property type="entry name" value="RVT_thumb"/>
</dbReference>
<feature type="non-terminal residue" evidence="8">
    <location>
        <position position="87"/>
    </location>
</feature>
<dbReference type="OrthoDB" id="9395730at2759"/>
<evidence type="ECO:0000313" key="9">
    <source>
        <dbReference type="Proteomes" id="UP000591073"/>
    </source>
</evidence>
<evidence type="ECO:0000256" key="6">
    <source>
        <dbReference type="ARBA" id="ARBA00022918"/>
    </source>
</evidence>
<name>A0A7L0RAK0_GLABR</name>
<accession>A0A7L0RAK0</accession>
<dbReference type="GO" id="GO:0003964">
    <property type="term" value="F:RNA-directed DNA polymerase activity"/>
    <property type="evidence" value="ECO:0007669"/>
    <property type="project" value="UniProtKB-KW"/>
</dbReference>
<sequence>LQKLLGTIKWVQPYLRITTQQLKNPFDLLKGDPDLTFLRQITPEARREMTTVCEHTEQFQADCWRVNVPVRLFVYSTAPHPSALTGQ</sequence>
<evidence type="ECO:0000256" key="5">
    <source>
        <dbReference type="ARBA" id="ARBA00022801"/>
    </source>
</evidence>
<keyword evidence="6" id="KW-0695">RNA-directed DNA polymerase</keyword>
<evidence type="ECO:0000313" key="8">
    <source>
        <dbReference type="EMBL" id="NXL27764.1"/>
    </source>
</evidence>
<dbReference type="Proteomes" id="UP000591073">
    <property type="component" value="Unassembled WGS sequence"/>
</dbReference>
<evidence type="ECO:0000256" key="4">
    <source>
        <dbReference type="ARBA" id="ARBA00022759"/>
    </source>
</evidence>
<dbReference type="GO" id="GO:0016787">
    <property type="term" value="F:hydrolase activity"/>
    <property type="evidence" value="ECO:0007669"/>
    <property type="project" value="UniProtKB-KW"/>
</dbReference>
<keyword evidence="9" id="KW-1185">Reference proteome</keyword>
<evidence type="ECO:0000256" key="2">
    <source>
        <dbReference type="ARBA" id="ARBA00022695"/>
    </source>
</evidence>
<comment type="caution">
    <text evidence="8">The sequence shown here is derived from an EMBL/GenBank/DDBJ whole genome shotgun (WGS) entry which is preliminary data.</text>
</comment>
<dbReference type="Pfam" id="PF06817">
    <property type="entry name" value="RVT_thumb"/>
    <property type="match status" value="1"/>
</dbReference>
<dbReference type="PANTHER" id="PTHR41694:SF3">
    <property type="entry name" value="RNA-DIRECTED DNA POLYMERASE-RELATED"/>
    <property type="match status" value="1"/>
</dbReference>
<feature type="domain" description="Reverse transcriptase thumb" evidence="7">
    <location>
        <begin position="1"/>
        <end position="49"/>
    </location>
</feature>
<dbReference type="GO" id="GO:0004519">
    <property type="term" value="F:endonuclease activity"/>
    <property type="evidence" value="ECO:0007669"/>
    <property type="project" value="UniProtKB-KW"/>
</dbReference>
<evidence type="ECO:0000256" key="3">
    <source>
        <dbReference type="ARBA" id="ARBA00022722"/>
    </source>
</evidence>
<organism evidence="8 9">
    <name type="scientific">Glaucidium brasilianum</name>
    <name type="common">Ferruginous pygmy-owl</name>
    <dbReference type="NCBI Taxonomy" id="78217"/>
    <lineage>
        <taxon>Eukaryota</taxon>
        <taxon>Metazoa</taxon>
        <taxon>Chordata</taxon>
        <taxon>Craniata</taxon>
        <taxon>Vertebrata</taxon>
        <taxon>Euteleostomi</taxon>
        <taxon>Archelosauria</taxon>
        <taxon>Archosauria</taxon>
        <taxon>Dinosauria</taxon>
        <taxon>Saurischia</taxon>
        <taxon>Theropoda</taxon>
        <taxon>Coelurosauria</taxon>
        <taxon>Aves</taxon>
        <taxon>Neognathae</taxon>
        <taxon>Neoaves</taxon>
        <taxon>Telluraves</taxon>
        <taxon>Strigiformes</taxon>
        <taxon>Strigidae</taxon>
        <taxon>Glaucidium</taxon>
    </lineage>
</organism>
<gene>
    <name evidence="8" type="primary">Ervk8_0</name>
    <name evidence="8" type="ORF">GLABRA_R15803</name>
</gene>
<proteinExistence type="predicted"/>
<dbReference type="GO" id="GO:0035613">
    <property type="term" value="F:RNA stem-loop binding"/>
    <property type="evidence" value="ECO:0007669"/>
    <property type="project" value="TreeGrafter"/>
</dbReference>
<protein>
    <submittedName>
        <fullName evidence="8">POK8 protein</fullName>
    </submittedName>
</protein>
<dbReference type="EMBL" id="VXAP01000020">
    <property type="protein sequence ID" value="NXL27764.1"/>
    <property type="molecule type" value="Genomic_DNA"/>
</dbReference>
<dbReference type="InterPro" id="IPR043128">
    <property type="entry name" value="Rev_trsase/Diguanyl_cyclase"/>
</dbReference>
<reference evidence="8 9" key="1">
    <citation type="submission" date="2019-09" db="EMBL/GenBank/DDBJ databases">
        <title>Bird 10,000 Genomes (B10K) Project - Family phase.</title>
        <authorList>
            <person name="Zhang G."/>
        </authorList>
    </citation>
    <scope>NUCLEOTIDE SEQUENCE [LARGE SCALE GENOMIC DNA]</scope>
    <source>
        <strain evidence="8">B10K-DU-008-63</strain>
    </source>
</reference>
<keyword evidence="1" id="KW-0808">Transferase</keyword>
<dbReference type="Gene3D" id="3.30.70.270">
    <property type="match status" value="1"/>
</dbReference>
<keyword evidence="5" id="KW-0378">Hydrolase</keyword>
<feature type="non-terminal residue" evidence="8">
    <location>
        <position position="1"/>
    </location>
</feature>
<dbReference type="AlphaFoldDB" id="A0A7L0RAK0"/>
<keyword evidence="4" id="KW-0255">Endonuclease</keyword>
<evidence type="ECO:0000256" key="1">
    <source>
        <dbReference type="ARBA" id="ARBA00022679"/>
    </source>
</evidence>